<accession>A0A9N9JUR1</accession>
<feature type="non-terminal residue" evidence="2">
    <location>
        <position position="124"/>
    </location>
</feature>
<evidence type="ECO:0000313" key="3">
    <source>
        <dbReference type="Proteomes" id="UP000789405"/>
    </source>
</evidence>
<dbReference type="Proteomes" id="UP000789405">
    <property type="component" value="Unassembled WGS sequence"/>
</dbReference>
<feature type="non-terminal residue" evidence="2">
    <location>
        <position position="1"/>
    </location>
</feature>
<evidence type="ECO:0000256" key="1">
    <source>
        <dbReference type="SAM" id="MobiDB-lite"/>
    </source>
</evidence>
<feature type="region of interest" description="Disordered" evidence="1">
    <location>
        <begin position="96"/>
        <end position="124"/>
    </location>
</feature>
<gene>
    <name evidence="2" type="ORF">DERYTH_LOCUS22599</name>
</gene>
<comment type="caution">
    <text evidence="2">The sequence shown here is derived from an EMBL/GenBank/DDBJ whole genome shotgun (WGS) entry which is preliminary data.</text>
</comment>
<sequence>TNSNVQAIEPNNHNNEDPIELNLQTIKPNDDEDWKSNVQSIELSDQAIKDPINPDFQTRALLSDIQINSVTPSHPGIYSPGNPHPNHKTVAKKLGLDTEQQRKIPEIRSEIQAKSETKNSPTHN</sequence>
<dbReference type="AlphaFoldDB" id="A0A9N9JUR1"/>
<reference evidence="2" key="1">
    <citation type="submission" date="2021-06" db="EMBL/GenBank/DDBJ databases">
        <authorList>
            <person name="Kallberg Y."/>
            <person name="Tangrot J."/>
            <person name="Rosling A."/>
        </authorList>
    </citation>
    <scope>NUCLEOTIDE SEQUENCE</scope>
    <source>
        <strain evidence="2">MA453B</strain>
    </source>
</reference>
<dbReference type="EMBL" id="CAJVPY010031780">
    <property type="protein sequence ID" value="CAG8797006.1"/>
    <property type="molecule type" value="Genomic_DNA"/>
</dbReference>
<name>A0A9N9JUR1_9GLOM</name>
<dbReference type="OrthoDB" id="2437509at2759"/>
<proteinExistence type="predicted"/>
<keyword evidence="3" id="KW-1185">Reference proteome</keyword>
<feature type="compositionally biased region" description="Basic and acidic residues" evidence="1">
    <location>
        <begin position="96"/>
        <end position="117"/>
    </location>
</feature>
<evidence type="ECO:0000313" key="2">
    <source>
        <dbReference type="EMBL" id="CAG8797006.1"/>
    </source>
</evidence>
<organism evidence="2 3">
    <name type="scientific">Dentiscutata erythropus</name>
    <dbReference type="NCBI Taxonomy" id="1348616"/>
    <lineage>
        <taxon>Eukaryota</taxon>
        <taxon>Fungi</taxon>
        <taxon>Fungi incertae sedis</taxon>
        <taxon>Mucoromycota</taxon>
        <taxon>Glomeromycotina</taxon>
        <taxon>Glomeromycetes</taxon>
        <taxon>Diversisporales</taxon>
        <taxon>Gigasporaceae</taxon>
        <taxon>Dentiscutata</taxon>
    </lineage>
</organism>
<protein>
    <submittedName>
        <fullName evidence="2">7230_t:CDS:1</fullName>
    </submittedName>
</protein>